<dbReference type="EMBL" id="BQNB010009026">
    <property type="protein sequence ID" value="GJS57699.1"/>
    <property type="molecule type" value="Genomic_DNA"/>
</dbReference>
<dbReference type="Proteomes" id="UP001151760">
    <property type="component" value="Unassembled WGS sequence"/>
</dbReference>
<reference evidence="3" key="2">
    <citation type="submission" date="2022-01" db="EMBL/GenBank/DDBJ databases">
        <authorList>
            <person name="Yamashiro T."/>
            <person name="Shiraishi A."/>
            <person name="Satake H."/>
            <person name="Nakayama K."/>
        </authorList>
    </citation>
    <scope>NUCLEOTIDE SEQUENCE</scope>
</reference>
<evidence type="ECO:0000313" key="4">
    <source>
        <dbReference type="Proteomes" id="UP001151760"/>
    </source>
</evidence>
<gene>
    <name evidence="3" type="ORF">Tco_0652483</name>
</gene>
<keyword evidence="1" id="KW-0812">Transmembrane</keyword>
<feature type="domain" description="Reverse transcriptase zinc-binding" evidence="2">
    <location>
        <begin position="127"/>
        <end position="195"/>
    </location>
</feature>
<dbReference type="GO" id="GO:0003964">
    <property type="term" value="F:RNA-directed DNA polymerase activity"/>
    <property type="evidence" value="ECO:0007669"/>
    <property type="project" value="UniProtKB-KW"/>
</dbReference>
<keyword evidence="1" id="KW-1133">Transmembrane helix</keyword>
<comment type="caution">
    <text evidence="3">The sequence shown here is derived from an EMBL/GenBank/DDBJ whole genome shotgun (WGS) entry which is preliminary data.</text>
</comment>
<keyword evidence="4" id="KW-1185">Reference proteome</keyword>
<evidence type="ECO:0000256" key="1">
    <source>
        <dbReference type="SAM" id="Phobius"/>
    </source>
</evidence>
<keyword evidence="3" id="KW-0808">Transferase</keyword>
<evidence type="ECO:0000313" key="3">
    <source>
        <dbReference type="EMBL" id="GJS57699.1"/>
    </source>
</evidence>
<organism evidence="3 4">
    <name type="scientific">Tanacetum coccineum</name>
    <dbReference type="NCBI Taxonomy" id="301880"/>
    <lineage>
        <taxon>Eukaryota</taxon>
        <taxon>Viridiplantae</taxon>
        <taxon>Streptophyta</taxon>
        <taxon>Embryophyta</taxon>
        <taxon>Tracheophyta</taxon>
        <taxon>Spermatophyta</taxon>
        <taxon>Magnoliopsida</taxon>
        <taxon>eudicotyledons</taxon>
        <taxon>Gunneridae</taxon>
        <taxon>Pentapetalae</taxon>
        <taxon>asterids</taxon>
        <taxon>campanulids</taxon>
        <taxon>Asterales</taxon>
        <taxon>Asteraceae</taxon>
        <taxon>Asteroideae</taxon>
        <taxon>Anthemideae</taxon>
        <taxon>Anthemidinae</taxon>
        <taxon>Tanacetum</taxon>
    </lineage>
</organism>
<feature type="transmembrane region" description="Helical" evidence="1">
    <location>
        <begin position="28"/>
        <end position="48"/>
    </location>
</feature>
<dbReference type="Pfam" id="PF13966">
    <property type="entry name" value="zf-RVT"/>
    <property type="match status" value="1"/>
</dbReference>
<reference evidence="3" key="1">
    <citation type="journal article" date="2022" name="Int. J. Mol. Sci.">
        <title>Draft Genome of Tanacetum Coccineum: Genomic Comparison of Closely Related Tanacetum-Family Plants.</title>
        <authorList>
            <person name="Yamashiro T."/>
            <person name="Shiraishi A."/>
            <person name="Nakayama K."/>
            <person name="Satake H."/>
        </authorList>
    </citation>
    <scope>NUCLEOTIDE SEQUENCE</scope>
</reference>
<keyword evidence="1" id="KW-0472">Membrane</keyword>
<dbReference type="InterPro" id="IPR026960">
    <property type="entry name" value="RVT-Znf"/>
</dbReference>
<keyword evidence="3" id="KW-0548">Nucleotidyltransferase</keyword>
<proteinExistence type="predicted"/>
<accession>A0ABQ4WXP4</accession>
<evidence type="ECO:0000259" key="2">
    <source>
        <dbReference type="Pfam" id="PF13966"/>
    </source>
</evidence>
<sequence length="298" mass="34913">MGWVSISHRREFSDGEVWRDIIKVGGSVILDCVIGFLGCFILIVDWRVGLWRKEDRSRGLEVGIDVDQGTIGRVCGEIEGLIGLLQNVKLSNDCRDQWRWNLNEDGCFAVKYLKRTVEERTFQLEISRQDTIWNKLVPKKVNKFMWKALKKRLAVQEELDKRRIDLDMVLCPCCDSGVESCEHSLVLYNMAMGVWEKIHSWWKLGGVSAFSIRVFFYLNRDVNLPNNSRLLWKAVLCTSGYFIWKERNNRVFKAKVSSVNKIVQDIQLKNFDWISRRSKKSIIDWQQWLRDPGKCCIK</sequence>
<name>A0ABQ4WXP4_9ASTR</name>
<protein>
    <submittedName>
        <fullName evidence="3">Reverse transcriptase domain, reverse transcriptase zinc-binding domain protein</fullName>
    </submittedName>
</protein>
<keyword evidence="3" id="KW-0695">RNA-directed DNA polymerase</keyword>